<gene>
    <name evidence="1" type="ORF">AUQ44_01975</name>
</gene>
<comment type="caution">
    <text evidence="1">The sequence shown here is derived from an EMBL/GenBank/DDBJ whole genome shotgun (WGS) entry which is preliminary data.</text>
</comment>
<evidence type="ECO:0000313" key="2">
    <source>
        <dbReference type="Proteomes" id="UP000075349"/>
    </source>
</evidence>
<organism evidence="1 2">
    <name type="scientific">Vibrio cidicii</name>
    <dbReference type="NCBI Taxonomy" id="1763883"/>
    <lineage>
        <taxon>Bacteria</taxon>
        <taxon>Pseudomonadati</taxon>
        <taxon>Pseudomonadota</taxon>
        <taxon>Gammaproteobacteria</taxon>
        <taxon>Vibrionales</taxon>
        <taxon>Vibrionaceae</taxon>
        <taxon>Vibrio</taxon>
    </lineage>
</organism>
<dbReference type="AlphaFoldDB" id="A0A151JFX6"/>
<proteinExistence type="predicted"/>
<dbReference type="EMBL" id="LOMK01000001">
    <property type="protein sequence ID" value="KYN24680.1"/>
    <property type="molecule type" value="Genomic_DNA"/>
</dbReference>
<protein>
    <submittedName>
        <fullName evidence="1">Uncharacterized protein</fullName>
    </submittedName>
</protein>
<name>A0A151JFX6_9VIBR</name>
<accession>A0A151JFX6</accession>
<evidence type="ECO:0000313" key="1">
    <source>
        <dbReference type="EMBL" id="KYN24680.1"/>
    </source>
</evidence>
<dbReference type="Proteomes" id="UP000075349">
    <property type="component" value="Unassembled WGS sequence"/>
</dbReference>
<reference evidence="2" key="1">
    <citation type="submission" date="2015-12" db="EMBL/GenBank/DDBJ databases">
        <authorList>
            <person name="Tarr C.L."/>
            <person name="Gladney L.M."/>
        </authorList>
    </citation>
    <scope>NUCLEOTIDE SEQUENCE [LARGE SCALE GENOMIC DNA]</scope>
    <source>
        <strain evidence="2">2756-81</strain>
    </source>
</reference>
<sequence>MELHIRDLISLEYHGDKVANGQLRAKDVAKYISAIDDFMAITTKHAYGKDAELTFDVSGFRNQSFDIDFALQVINLGAAAMFASGSPKDLIMLATDCIKACIHLQGQQPKEVQKDTVDKSVHVTNQQGDVQVFHIETINVIAAPKAANSLDCFIREPLSKGLEAVKVKSSVHKIEAHAAANECDYFKPIDFETPLFTNSIKTGLVIESPSFKDGNKWKFSDGQSSFYAEITDEQFLERVDNGEERFGKNDILLVEMDVIQTQTPTCLKVEKIITKVIAHQYAQKQNSMF</sequence>